<dbReference type="PANTHER" id="PTHR45691:SF6">
    <property type="entry name" value="PROTEIN DIAPHANOUS"/>
    <property type="match status" value="1"/>
</dbReference>
<evidence type="ECO:0000256" key="2">
    <source>
        <dbReference type="ARBA" id="ARBA00023054"/>
    </source>
</evidence>
<evidence type="ECO:0000256" key="1">
    <source>
        <dbReference type="ARBA" id="ARBA00008214"/>
    </source>
</evidence>
<feature type="region of interest" description="Disordered" evidence="4">
    <location>
        <begin position="636"/>
        <end position="658"/>
    </location>
</feature>
<dbReference type="Gene3D" id="1.25.10.10">
    <property type="entry name" value="Leucine-rich Repeat Variant"/>
    <property type="match status" value="1"/>
</dbReference>
<evidence type="ECO:0000256" key="4">
    <source>
        <dbReference type="SAM" id="MobiDB-lite"/>
    </source>
</evidence>
<sequence length="1108" mass="124883">MSHRADKVKSAHSFLDKMLGTAKNRKGSSLPRPHSDPDFPDMDEMRDQDLTDKQVEERFQQMIDDMNLSEEKRRPLLEQSIDKKRQLLSMREKGYTAGPKNKLDSPQDYIGMLGRQHRETMSLTKVAHVVESLRIALSSQPVSWVESFGAEGLNTLLDVLNDAYRTPHEKGASIELTIKIQLECLRCLKSFMNNTYGLKSVFKNKEVFILIARSLDPLRPAAMQESAKLLAAMCILADLQGHERVLEAITISAENQGRDRFVPIVQGVTLSEGEQTRLSCMQLINAIVNIPEDFEFRIFLRNEFMRAGLYGNIDEVKAKAKADMDVQIDLFLKHKEEDFEELSEKFDNIHNDFDDTNQCFDVIQSLIADTPAEPLFLAILQHLLCIRDDYLIRSAYFKLIEECIAQIVLHRSGYDPDFRAKKFVIDVDGLTNLVVEKLRAADEKRNDELSIKLEEALTQKQEAEAQVEQLKKKLEELVKMGGVIPQSNFQANLSNVGQALSSGAVPPPGSVAVGPPPPPPPFPGMGPPPPPPMPGQMKGGPPPPPPPPGMGGPPPPPPMGFPGGPPPPPHLPKLPAEALPYGMRPKKKWQLEVPMKKANWKTIEPQKLSKTSFWVKVDEEKLASQEILEGLMRFSTKPPVRNNKDENDKGNSINGKKKRDLRVLDHKTAQNLAILIGGSLKHMSYEAVKVAILQCDPEVLSGALLEQLINYLPPPDQLKRLEELANDNEELSDAEQFALTIASIKRLLPRLRSMKFKCLYADTVQDIKPGIVAATAACEEIKGSRKLAKLLELVLLLGNVMNSGSRNGQAVGFEISYLPKLSSTKDVENRHTLLHYLVETVESKFQEVLTFDEELIHLDKAARVSVETISKSLRQMDADLKNLETDLKNSKMPQGSDDKFIDVMQPFVVEAREQYNILQQMFNKIDSLYSNLADYFAFDKNKYTVEEFLGDIKTFKDQFKQAYKDNVKLRETEEKIRRAKEAKAKAEIEKQERLARKKALLDMNSGDNTGVMDNLLEALATGQAFQKRKRQPRERTTDNRTPLNRSRSRSNIMVLSPSSREIVSGEMVSSAGDSHDHHANSNNKPHRAQRRNNNEPSTEELMKRLREL</sequence>
<dbReference type="PROSITE" id="PS51231">
    <property type="entry name" value="DAD"/>
    <property type="match status" value="1"/>
</dbReference>
<feature type="compositionally biased region" description="Pro residues" evidence="4">
    <location>
        <begin position="505"/>
        <end position="572"/>
    </location>
</feature>
<feature type="region of interest" description="Disordered" evidence="4">
    <location>
        <begin position="1023"/>
        <end position="1108"/>
    </location>
</feature>
<dbReference type="PROSITE" id="PS51444">
    <property type="entry name" value="FH2"/>
    <property type="match status" value="1"/>
</dbReference>
<evidence type="ECO:0008006" key="10">
    <source>
        <dbReference type="Google" id="ProtNLM"/>
    </source>
</evidence>
<dbReference type="Gene3D" id="1.10.20.40">
    <property type="entry name" value="Formin, diaphanous GTPase-binding domain"/>
    <property type="match status" value="1"/>
</dbReference>
<feature type="region of interest" description="Disordered" evidence="4">
    <location>
        <begin position="500"/>
        <end position="575"/>
    </location>
</feature>
<evidence type="ECO:0000259" key="5">
    <source>
        <dbReference type="PROSITE" id="PS51231"/>
    </source>
</evidence>
<dbReference type="InterPro" id="IPR010472">
    <property type="entry name" value="FH3_dom"/>
</dbReference>
<dbReference type="InterPro" id="IPR042201">
    <property type="entry name" value="FH2_Formin_sf"/>
</dbReference>
<reference evidence="8 9" key="1">
    <citation type="submission" date="2024-08" db="EMBL/GenBank/DDBJ databases">
        <authorList>
            <person name="Cucini C."/>
            <person name="Frati F."/>
        </authorList>
    </citation>
    <scope>NUCLEOTIDE SEQUENCE [LARGE SCALE GENOMIC DNA]</scope>
</reference>
<protein>
    <recommendedName>
        <fullName evidence="10">Protein diaphanous</fullName>
    </recommendedName>
</protein>
<dbReference type="Gene3D" id="6.10.30.30">
    <property type="match status" value="1"/>
</dbReference>
<dbReference type="Pfam" id="PF06367">
    <property type="entry name" value="Drf_FH3"/>
    <property type="match status" value="1"/>
</dbReference>
<dbReference type="SMART" id="SM01139">
    <property type="entry name" value="Drf_FH3"/>
    <property type="match status" value="1"/>
</dbReference>
<feature type="domain" description="FH2" evidence="7">
    <location>
        <begin position="585"/>
        <end position="985"/>
    </location>
</feature>
<feature type="region of interest" description="Disordered" evidence="4">
    <location>
        <begin position="1"/>
        <end position="48"/>
    </location>
</feature>
<dbReference type="PANTHER" id="PTHR45691">
    <property type="entry name" value="PROTEIN DIAPHANOUS"/>
    <property type="match status" value="1"/>
</dbReference>
<name>A0ABP1RAF0_9HEXA</name>
<dbReference type="Pfam" id="PF02181">
    <property type="entry name" value="FH2"/>
    <property type="match status" value="1"/>
</dbReference>
<feature type="domain" description="GBD/FH3" evidence="6">
    <location>
        <begin position="47"/>
        <end position="415"/>
    </location>
</feature>
<accession>A0ABP1RAF0</accession>
<proteinExistence type="inferred from homology"/>
<evidence type="ECO:0000313" key="9">
    <source>
        <dbReference type="Proteomes" id="UP001642540"/>
    </source>
</evidence>
<dbReference type="InterPro" id="IPR014768">
    <property type="entry name" value="GBD/FH3_dom"/>
</dbReference>
<dbReference type="InterPro" id="IPR016024">
    <property type="entry name" value="ARM-type_fold"/>
</dbReference>
<dbReference type="Gene3D" id="1.20.58.2220">
    <property type="entry name" value="Formin, FH2 domain"/>
    <property type="match status" value="1"/>
</dbReference>
<dbReference type="InterPro" id="IPR015425">
    <property type="entry name" value="FH2_Formin"/>
</dbReference>
<feature type="coiled-coil region" evidence="3">
    <location>
        <begin position="969"/>
        <end position="996"/>
    </location>
</feature>
<dbReference type="InterPro" id="IPR014767">
    <property type="entry name" value="DAD_dom"/>
</dbReference>
<dbReference type="Gene3D" id="1.20.58.630">
    <property type="match status" value="1"/>
</dbReference>
<dbReference type="EMBL" id="CAXLJM020000062">
    <property type="protein sequence ID" value="CAL8120404.1"/>
    <property type="molecule type" value="Genomic_DNA"/>
</dbReference>
<dbReference type="InterPro" id="IPR051412">
    <property type="entry name" value="Formin_Homology_Diaphanous_sf"/>
</dbReference>
<dbReference type="Pfam" id="PF06371">
    <property type="entry name" value="Drf_GBD"/>
    <property type="match status" value="1"/>
</dbReference>
<dbReference type="Gene3D" id="1.10.238.150">
    <property type="entry name" value="Formin, FH3 diaphanous domain"/>
    <property type="match status" value="1"/>
</dbReference>
<organism evidence="8 9">
    <name type="scientific">Orchesella dallaii</name>
    <dbReference type="NCBI Taxonomy" id="48710"/>
    <lineage>
        <taxon>Eukaryota</taxon>
        <taxon>Metazoa</taxon>
        <taxon>Ecdysozoa</taxon>
        <taxon>Arthropoda</taxon>
        <taxon>Hexapoda</taxon>
        <taxon>Collembola</taxon>
        <taxon>Entomobryomorpha</taxon>
        <taxon>Entomobryoidea</taxon>
        <taxon>Orchesellidae</taxon>
        <taxon>Orchesellinae</taxon>
        <taxon>Orchesella</taxon>
    </lineage>
</organism>
<feature type="domain" description="DAD" evidence="5">
    <location>
        <begin position="1007"/>
        <end position="1036"/>
    </location>
</feature>
<comment type="similarity">
    <text evidence="1">Belongs to the formin homology family. Diaphanous subfamily.</text>
</comment>
<keyword evidence="9" id="KW-1185">Reference proteome</keyword>
<feature type="coiled-coil region" evidence="3">
    <location>
        <begin position="439"/>
        <end position="480"/>
    </location>
</feature>
<dbReference type="SMART" id="SM00498">
    <property type="entry name" value="FH2"/>
    <property type="match status" value="1"/>
</dbReference>
<dbReference type="InterPro" id="IPR044933">
    <property type="entry name" value="DIA_GBD_sf"/>
</dbReference>
<dbReference type="InterPro" id="IPR010473">
    <property type="entry name" value="GTPase-bd"/>
</dbReference>
<evidence type="ECO:0000259" key="7">
    <source>
        <dbReference type="PROSITE" id="PS51444"/>
    </source>
</evidence>
<dbReference type="Proteomes" id="UP001642540">
    <property type="component" value="Unassembled WGS sequence"/>
</dbReference>
<evidence type="ECO:0000313" key="8">
    <source>
        <dbReference type="EMBL" id="CAL8120404.1"/>
    </source>
</evidence>
<dbReference type="SMART" id="SM01140">
    <property type="entry name" value="Drf_GBD"/>
    <property type="match status" value="1"/>
</dbReference>
<keyword evidence="2 3" id="KW-0175">Coiled coil</keyword>
<dbReference type="SUPFAM" id="SSF101447">
    <property type="entry name" value="Formin homology 2 domain (FH2 domain)"/>
    <property type="match status" value="1"/>
</dbReference>
<gene>
    <name evidence="8" type="ORF">ODALV1_LOCUS18973</name>
</gene>
<evidence type="ECO:0000259" key="6">
    <source>
        <dbReference type="PROSITE" id="PS51232"/>
    </source>
</evidence>
<feature type="compositionally biased region" description="Basic and acidic residues" evidence="4">
    <location>
        <begin position="33"/>
        <end position="48"/>
    </location>
</feature>
<dbReference type="InterPro" id="IPR011989">
    <property type="entry name" value="ARM-like"/>
</dbReference>
<evidence type="ECO:0000256" key="3">
    <source>
        <dbReference type="SAM" id="Coils"/>
    </source>
</evidence>
<dbReference type="SUPFAM" id="SSF48371">
    <property type="entry name" value="ARM repeat"/>
    <property type="match status" value="1"/>
</dbReference>
<comment type="caution">
    <text evidence="8">The sequence shown here is derived from an EMBL/GenBank/DDBJ whole genome shotgun (WGS) entry which is preliminary data.</text>
</comment>
<feature type="compositionally biased region" description="Polar residues" evidence="4">
    <location>
        <begin position="1039"/>
        <end position="1061"/>
    </location>
</feature>
<dbReference type="PROSITE" id="PS51232">
    <property type="entry name" value="GBD_FH3"/>
    <property type="match status" value="1"/>
</dbReference>